<protein>
    <submittedName>
        <fullName evidence="1">Uncharacterized protein</fullName>
    </submittedName>
</protein>
<sequence length="281" mass="32040">MGKRNHELVIHVDPHLTLHVGRWEELTEGDGTCYRMVYPPKQTLFDQILLYLETIVAQSPRPSTTQLTLSEQVRAILAVCLRWGSCFAVLADEAKTLWPMTNQQKSISLIADAEMARINIETLAALEQWLNILRSDKEHYLVLVLAAKQLPLPLKRIIVPPRQRERLLEWAIFAECMRSLAPPQERSQLIASRGEADWVEQIQQKVLAHPTRMLANGIINMCWRNGSSIENFHAGAYAPRPLFQRRITPQQEQILPRETGEMLAVALEIVLDLIDEQSGDS</sequence>
<reference evidence="1 2" key="1">
    <citation type="journal article" date="2021" name="Int. J. Syst. Evol. Microbiol.">
        <title>Reticulibacter mediterranei gen. nov., sp. nov., within the new family Reticulibacteraceae fam. nov., and Ktedonospora formicarum gen. nov., sp. nov., Ktedonobacter robiniae sp. nov., Dictyobacter formicarum sp. nov. and Dictyobacter arantiisoli sp. nov., belonging to the class Ktedonobacteria.</title>
        <authorList>
            <person name="Yabe S."/>
            <person name="Zheng Y."/>
            <person name="Wang C.M."/>
            <person name="Sakai Y."/>
            <person name="Abe K."/>
            <person name="Yokota A."/>
            <person name="Donadio S."/>
            <person name="Cavaletti L."/>
            <person name="Monciardini P."/>
        </authorList>
    </citation>
    <scope>NUCLEOTIDE SEQUENCE [LARGE SCALE GENOMIC DNA]</scope>
    <source>
        <strain evidence="1 2">SOSP1-30</strain>
    </source>
</reference>
<organism evidence="1 2">
    <name type="scientific">Ktedonobacter robiniae</name>
    <dbReference type="NCBI Taxonomy" id="2778365"/>
    <lineage>
        <taxon>Bacteria</taxon>
        <taxon>Bacillati</taxon>
        <taxon>Chloroflexota</taxon>
        <taxon>Ktedonobacteria</taxon>
        <taxon>Ktedonobacterales</taxon>
        <taxon>Ktedonobacteraceae</taxon>
        <taxon>Ktedonobacter</taxon>
    </lineage>
</organism>
<dbReference type="EMBL" id="BNJG01000003">
    <property type="protein sequence ID" value="GHO59268.1"/>
    <property type="molecule type" value="Genomic_DNA"/>
</dbReference>
<keyword evidence="2" id="KW-1185">Reference proteome</keyword>
<gene>
    <name evidence="1" type="ORF">KSB_77430</name>
</gene>
<name>A0ABQ3V2X2_9CHLR</name>
<dbReference type="Proteomes" id="UP000654345">
    <property type="component" value="Unassembled WGS sequence"/>
</dbReference>
<comment type="caution">
    <text evidence="1">The sequence shown here is derived from an EMBL/GenBank/DDBJ whole genome shotgun (WGS) entry which is preliminary data.</text>
</comment>
<proteinExistence type="predicted"/>
<accession>A0ABQ3V2X2</accession>
<evidence type="ECO:0000313" key="1">
    <source>
        <dbReference type="EMBL" id="GHO59268.1"/>
    </source>
</evidence>
<evidence type="ECO:0000313" key="2">
    <source>
        <dbReference type="Proteomes" id="UP000654345"/>
    </source>
</evidence>
<dbReference type="RefSeq" id="WP_201375468.1">
    <property type="nucleotide sequence ID" value="NZ_BNJG01000003.1"/>
</dbReference>